<gene>
    <name evidence="1" type="ORF">MENTE1834_LOCUS29377</name>
</gene>
<proteinExistence type="predicted"/>
<evidence type="ECO:0000313" key="1">
    <source>
        <dbReference type="EMBL" id="CAK5082122.1"/>
    </source>
</evidence>
<dbReference type="EMBL" id="CAVMJV010000046">
    <property type="protein sequence ID" value="CAK5082122.1"/>
    <property type="molecule type" value="Genomic_DNA"/>
</dbReference>
<dbReference type="Proteomes" id="UP001497535">
    <property type="component" value="Unassembled WGS sequence"/>
</dbReference>
<organism evidence="1 2">
    <name type="scientific">Meloidogyne enterolobii</name>
    <name type="common">Root-knot nematode worm</name>
    <name type="synonym">Meloidogyne mayaguensis</name>
    <dbReference type="NCBI Taxonomy" id="390850"/>
    <lineage>
        <taxon>Eukaryota</taxon>
        <taxon>Metazoa</taxon>
        <taxon>Ecdysozoa</taxon>
        <taxon>Nematoda</taxon>
        <taxon>Chromadorea</taxon>
        <taxon>Rhabditida</taxon>
        <taxon>Tylenchina</taxon>
        <taxon>Tylenchomorpha</taxon>
        <taxon>Tylenchoidea</taxon>
        <taxon>Meloidogynidae</taxon>
        <taxon>Meloidogyninae</taxon>
        <taxon>Meloidogyne</taxon>
    </lineage>
</organism>
<protein>
    <submittedName>
        <fullName evidence="1">Uncharacterized protein</fullName>
    </submittedName>
</protein>
<sequence>MNLKLEPLFSQYLNNQKEFPSFVFHQLLNGLKIILIGTNCGKCLNFLFKNLELVNIYDGNKRHILAIGLWPLEKGLIFKIIFI</sequence>
<name>A0ACB0ZSK5_MELEN</name>
<keyword evidence="2" id="KW-1185">Reference proteome</keyword>
<reference evidence="1" key="1">
    <citation type="submission" date="2023-11" db="EMBL/GenBank/DDBJ databases">
        <authorList>
            <person name="Poullet M."/>
        </authorList>
    </citation>
    <scope>NUCLEOTIDE SEQUENCE</scope>
    <source>
        <strain evidence="1">E1834</strain>
    </source>
</reference>
<comment type="caution">
    <text evidence="1">The sequence shown here is derived from an EMBL/GenBank/DDBJ whole genome shotgun (WGS) entry which is preliminary data.</text>
</comment>
<accession>A0ACB0ZSK5</accession>
<evidence type="ECO:0000313" key="2">
    <source>
        <dbReference type="Proteomes" id="UP001497535"/>
    </source>
</evidence>